<organism evidence="2 3">
    <name type="scientific">Anaeromyces robustus</name>
    <dbReference type="NCBI Taxonomy" id="1754192"/>
    <lineage>
        <taxon>Eukaryota</taxon>
        <taxon>Fungi</taxon>
        <taxon>Fungi incertae sedis</taxon>
        <taxon>Chytridiomycota</taxon>
        <taxon>Chytridiomycota incertae sedis</taxon>
        <taxon>Neocallimastigomycetes</taxon>
        <taxon>Neocallimastigales</taxon>
        <taxon>Neocallimastigaceae</taxon>
        <taxon>Anaeromyces</taxon>
    </lineage>
</organism>
<dbReference type="PANTHER" id="PTHR48098">
    <property type="entry name" value="ENTEROCHELIN ESTERASE-RELATED"/>
    <property type="match status" value="1"/>
</dbReference>
<dbReference type="InterPro" id="IPR000801">
    <property type="entry name" value="Esterase-like"/>
</dbReference>
<keyword evidence="1" id="KW-0732">Signal</keyword>
<evidence type="ECO:0000256" key="1">
    <source>
        <dbReference type="SAM" id="SignalP"/>
    </source>
</evidence>
<dbReference type="OrthoDB" id="184793at2759"/>
<sequence length="516" mass="58459">MFKKFQNHIFWTLTLLVLYLSAISCEITYGITLRDTKEKFSIFTDGSVATDIIEADDGSVSWIATANRGAGGGLSFYAKENKDEINISNYESIDIELDYNPIEGKWNTEAKNPSFCIRILPWDSTGMFGGFEDLEYVDAEEISGTLKYNIKIPSDFSEKIKASSDFDFILGFAIKFNDYQRGNNDGDQLKVKLKNVKFNAKKDAVEDKAFDDGLIESQRGSVIEIYYPTRDYTVEESALTDADRYKKHAWVYLPSGYDANDKTIEYPVFVLLHGRGQNENTWGLSNKGRGGKIKGYMDRGMASGNVEKFILVVVTGVASKNWGPNGAGYDLDGYNVFQNELRNDILPYLRENFNVKEGRDHVALAGLSLGGGQTFTIGIRQCLDLISNFAGFSPGLQMQPDDIIAEVDSNPDFNGLKIHNLYLTCGDKDLSVYGRYPSHVNSMKNWDRIEIFKEYTYPGGTHDFPVWYNGFNDFIQMLFKKNETENQNQSTTKVEYQTFTKIRKTKIITKCRIKNN</sequence>
<accession>A0A1Y1XDS6</accession>
<proteinExistence type="predicted"/>
<dbReference type="SUPFAM" id="SSF53474">
    <property type="entry name" value="alpha/beta-Hydrolases"/>
    <property type="match status" value="1"/>
</dbReference>
<keyword evidence="3" id="KW-1185">Reference proteome</keyword>
<dbReference type="PROSITE" id="PS51257">
    <property type="entry name" value="PROKAR_LIPOPROTEIN"/>
    <property type="match status" value="1"/>
</dbReference>
<dbReference type="GO" id="GO:0016747">
    <property type="term" value="F:acyltransferase activity, transferring groups other than amino-acyl groups"/>
    <property type="evidence" value="ECO:0007669"/>
    <property type="project" value="TreeGrafter"/>
</dbReference>
<dbReference type="GO" id="GO:0016787">
    <property type="term" value="F:hydrolase activity"/>
    <property type="evidence" value="ECO:0007669"/>
    <property type="project" value="UniProtKB-KW"/>
</dbReference>
<dbReference type="Proteomes" id="UP000193944">
    <property type="component" value="Unassembled WGS sequence"/>
</dbReference>
<dbReference type="EMBL" id="MCFG01000063">
    <property type="protein sequence ID" value="ORX83875.1"/>
    <property type="molecule type" value="Genomic_DNA"/>
</dbReference>
<keyword evidence="2" id="KW-0378">Hydrolase</keyword>
<reference evidence="2 3" key="1">
    <citation type="submission" date="2016-08" db="EMBL/GenBank/DDBJ databases">
        <title>A Parts List for Fungal Cellulosomes Revealed by Comparative Genomics.</title>
        <authorList>
            <consortium name="DOE Joint Genome Institute"/>
            <person name="Haitjema C.H."/>
            <person name="Gilmore S.P."/>
            <person name="Henske J.K."/>
            <person name="Solomon K.V."/>
            <person name="De Groot R."/>
            <person name="Kuo A."/>
            <person name="Mondo S.J."/>
            <person name="Salamov A.A."/>
            <person name="Labutti K."/>
            <person name="Zhao Z."/>
            <person name="Chiniquy J."/>
            <person name="Barry K."/>
            <person name="Brewer H.M."/>
            <person name="Purvine S.O."/>
            <person name="Wright A.T."/>
            <person name="Boxma B."/>
            <person name="Van Alen T."/>
            <person name="Hackstein J.H."/>
            <person name="Baker S.E."/>
            <person name="Grigoriev I.V."/>
            <person name="O'Malley M.A."/>
        </authorList>
    </citation>
    <scope>NUCLEOTIDE SEQUENCE [LARGE SCALE GENOMIC DNA]</scope>
    <source>
        <strain evidence="2 3">S4</strain>
    </source>
</reference>
<dbReference type="AlphaFoldDB" id="A0A1Y1XDS6"/>
<name>A0A1Y1XDS6_9FUNG</name>
<evidence type="ECO:0000313" key="2">
    <source>
        <dbReference type="EMBL" id="ORX83875.1"/>
    </source>
</evidence>
<dbReference type="InterPro" id="IPR029058">
    <property type="entry name" value="AB_hydrolase_fold"/>
</dbReference>
<dbReference type="Pfam" id="PF00756">
    <property type="entry name" value="Esterase"/>
    <property type="match status" value="1"/>
</dbReference>
<gene>
    <name evidence="2" type="ORF">BCR32DRAFT_201395</name>
</gene>
<protein>
    <submittedName>
        <fullName evidence="2">Alpha/beta-hydrolase</fullName>
    </submittedName>
</protein>
<comment type="caution">
    <text evidence="2">The sequence shown here is derived from an EMBL/GenBank/DDBJ whole genome shotgun (WGS) entry which is preliminary data.</text>
</comment>
<dbReference type="InterPro" id="IPR050583">
    <property type="entry name" value="Mycobacterial_A85_antigen"/>
</dbReference>
<dbReference type="PANTHER" id="PTHR48098:SF1">
    <property type="entry name" value="DIACYLGLYCEROL ACYLTRANSFERASE_MYCOLYLTRANSFERASE AG85A"/>
    <property type="match status" value="1"/>
</dbReference>
<feature type="chain" id="PRO_5013141452" evidence="1">
    <location>
        <begin position="26"/>
        <end position="516"/>
    </location>
</feature>
<feature type="signal peptide" evidence="1">
    <location>
        <begin position="1"/>
        <end position="25"/>
    </location>
</feature>
<evidence type="ECO:0000313" key="3">
    <source>
        <dbReference type="Proteomes" id="UP000193944"/>
    </source>
</evidence>
<dbReference type="Gene3D" id="3.40.50.1820">
    <property type="entry name" value="alpha/beta hydrolase"/>
    <property type="match status" value="1"/>
</dbReference>
<reference evidence="2 3" key="2">
    <citation type="submission" date="2016-08" db="EMBL/GenBank/DDBJ databases">
        <title>Pervasive Adenine N6-methylation of Active Genes in Fungi.</title>
        <authorList>
            <consortium name="DOE Joint Genome Institute"/>
            <person name="Mondo S.J."/>
            <person name="Dannebaum R.O."/>
            <person name="Kuo R.C."/>
            <person name="Labutti K."/>
            <person name="Haridas S."/>
            <person name="Kuo A."/>
            <person name="Salamov A."/>
            <person name="Ahrendt S.R."/>
            <person name="Lipzen A."/>
            <person name="Sullivan W."/>
            <person name="Andreopoulos W.B."/>
            <person name="Clum A."/>
            <person name="Lindquist E."/>
            <person name="Daum C."/>
            <person name="Ramamoorthy G.K."/>
            <person name="Gryganskyi A."/>
            <person name="Culley D."/>
            <person name="Magnuson J.K."/>
            <person name="James T.Y."/>
            <person name="O'Malley M.A."/>
            <person name="Stajich J.E."/>
            <person name="Spatafora J.W."/>
            <person name="Visel A."/>
            <person name="Grigoriev I.V."/>
        </authorList>
    </citation>
    <scope>NUCLEOTIDE SEQUENCE [LARGE SCALE GENOMIC DNA]</scope>
    <source>
        <strain evidence="2 3">S4</strain>
    </source>
</reference>